<protein>
    <recommendedName>
        <fullName evidence="5">Threonine dehydratase</fullName>
    </recommendedName>
</protein>
<evidence type="ECO:0000313" key="1">
    <source>
        <dbReference type="EMBL" id="KIC06260.1"/>
    </source>
</evidence>
<sequence>MTCKIHDHHDHTHGAGCGHTAIKHGDHTDYLHDGHLHHEHNGHYDEHSLSVNETNPDGCHPVDTCKGHVHGEGCGHEAVPHGDHTDYIVNGRLHHQHGDHCDDHGPVEIVK</sequence>
<dbReference type="AlphaFoldDB" id="A0A0C1GI52"/>
<dbReference type="EMBL" id="CP094242">
    <property type="protein sequence ID" value="UNV86901.1"/>
    <property type="molecule type" value="Genomic_DNA"/>
</dbReference>
<gene>
    <name evidence="1" type="ORF">MCC93_22400</name>
    <name evidence="2" type="ORF">MON37_09585</name>
</gene>
<name>A0A0C1GI52_9NEIS</name>
<dbReference type="RefSeq" id="WP_039409615.1">
    <property type="nucleotide sequence ID" value="NZ_CP094242.1"/>
</dbReference>
<reference evidence="1 3" key="1">
    <citation type="submission" date="2014-12" db="EMBL/GenBank/DDBJ databases">
        <title>Genome sequence of Morococcus cerebrosus.</title>
        <authorList>
            <person name="Shin S.-K."/>
            <person name="Yi H."/>
        </authorList>
    </citation>
    <scope>NUCLEOTIDE SEQUENCE [LARGE SCALE GENOMIC DNA]</scope>
    <source>
        <strain evidence="1 3">CIP 81.93</strain>
    </source>
</reference>
<dbReference type="PATRIC" id="fig|1056807.3.peg.2147"/>
<accession>A0A0C1GI52</accession>
<evidence type="ECO:0000313" key="2">
    <source>
        <dbReference type="EMBL" id="UNV86901.1"/>
    </source>
</evidence>
<evidence type="ECO:0000313" key="4">
    <source>
        <dbReference type="Proteomes" id="UP000829504"/>
    </source>
</evidence>
<proteinExistence type="predicted"/>
<evidence type="ECO:0000313" key="3">
    <source>
        <dbReference type="Proteomes" id="UP000031390"/>
    </source>
</evidence>
<keyword evidence="4" id="KW-1185">Reference proteome</keyword>
<reference evidence="2 4" key="2">
    <citation type="submission" date="2022-03" db="EMBL/GenBank/DDBJ databases">
        <title>Genome sequencing of Morococcus cerebrosus.</title>
        <authorList>
            <person name="Baek M.-G."/>
            <person name="Yi H."/>
        </authorList>
    </citation>
    <scope>NUCLEOTIDE SEQUENCE [LARGE SCALE GENOMIC DNA]</scope>
    <source>
        <strain evidence="2 4">CIP 81.93</strain>
    </source>
</reference>
<organism evidence="1 3">
    <name type="scientific">Morococcus cerebrosus</name>
    <dbReference type="NCBI Taxonomy" id="1056807"/>
    <lineage>
        <taxon>Bacteria</taxon>
        <taxon>Pseudomonadati</taxon>
        <taxon>Pseudomonadota</taxon>
        <taxon>Betaproteobacteria</taxon>
        <taxon>Neisseriales</taxon>
        <taxon>Neisseriaceae</taxon>
        <taxon>Morococcus</taxon>
    </lineage>
</organism>
<dbReference type="Proteomes" id="UP000031390">
    <property type="component" value="Unassembled WGS sequence"/>
</dbReference>
<dbReference type="Proteomes" id="UP000829504">
    <property type="component" value="Chromosome"/>
</dbReference>
<dbReference type="EMBL" id="JUFZ01000109">
    <property type="protein sequence ID" value="KIC06260.1"/>
    <property type="molecule type" value="Genomic_DNA"/>
</dbReference>
<evidence type="ECO:0008006" key="5">
    <source>
        <dbReference type="Google" id="ProtNLM"/>
    </source>
</evidence>